<dbReference type="Proteomes" id="UP000028863">
    <property type="component" value="Unassembled WGS sequence"/>
</dbReference>
<comment type="caution">
    <text evidence="2">The sequence shown here is derived from an EMBL/GenBank/DDBJ whole genome shotgun (WGS) entry which is preliminary data.</text>
</comment>
<dbReference type="PROSITE" id="PS51257">
    <property type="entry name" value="PROKAR_LIPOPROTEIN"/>
    <property type="match status" value="1"/>
</dbReference>
<dbReference type="EMBL" id="CCAX010000001">
    <property type="protein sequence ID" value="CDO03702.1"/>
    <property type="molecule type" value="Genomic_DNA"/>
</dbReference>
<dbReference type="AlphaFoldDB" id="W9ALD6"/>
<accession>W9ALD6</accession>
<dbReference type="RefSeq" id="WP_231495216.1">
    <property type="nucleotide sequence ID" value="NZ_CABLBW010000001.1"/>
</dbReference>
<organism evidence="2 3">
    <name type="scientific">Oceanobacillus picturae</name>
    <dbReference type="NCBI Taxonomy" id="171693"/>
    <lineage>
        <taxon>Bacteria</taxon>
        <taxon>Bacillati</taxon>
        <taxon>Bacillota</taxon>
        <taxon>Bacilli</taxon>
        <taxon>Bacillales</taxon>
        <taxon>Bacillaceae</taxon>
        <taxon>Oceanobacillus</taxon>
    </lineage>
</organism>
<proteinExistence type="predicted"/>
<evidence type="ECO:0000313" key="3">
    <source>
        <dbReference type="Proteomes" id="UP000028863"/>
    </source>
</evidence>
<evidence type="ECO:0000313" key="2">
    <source>
        <dbReference type="EMBL" id="CDO03702.1"/>
    </source>
</evidence>
<sequence>MKKTLPRGILKHHILFSLSALGIGCFFASLGNLLTLTTINVLGISLMIIAGITITADMWKKNKERSILTPLLIAVAIFFLI</sequence>
<keyword evidence="1" id="KW-0472">Membrane</keyword>
<keyword evidence="1" id="KW-1133">Transmembrane helix</keyword>
<gene>
    <name evidence="2" type="ORF">BN988_02220</name>
</gene>
<reference evidence="2" key="1">
    <citation type="submission" date="2014-03" db="EMBL/GenBank/DDBJ databases">
        <title>Draft genome sequencing of Oceanobacillus picturae strain S1 isolated from human gut.</title>
        <authorList>
            <person name="Croce O."/>
            <person name="Lagier J.C."/>
            <person name="Raoult D."/>
        </authorList>
    </citation>
    <scope>NUCLEOTIDE SEQUENCE [LARGE SCALE GENOMIC DNA]</scope>
    <source>
        <strain evidence="2">S1</strain>
    </source>
</reference>
<protein>
    <recommendedName>
        <fullName evidence="4">Lipoprotein</fullName>
    </recommendedName>
</protein>
<keyword evidence="1" id="KW-0812">Transmembrane</keyword>
<evidence type="ECO:0008006" key="4">
    <source>
        <dbReference type="Google" id="ProtNLM"/>
    </source>
</evidence>
<feature type="transmembrane region" description="Helical" evidence="1">
    <location>
        <begin position="12"/>
        <end position="30"/>
    </location>
</feature>
<evidence type="ECO:0000256" key="1">
    <source>
        <dbReference type="SAM" id="Phobius"/>
    </source>
</evidence>
<reference evidence="2" key="2">
    <citation type="submission" date="2014-03" db="EMBL/GenBank/DDBJ databases">
        <authorList>
            <person name="Urmite Genomes"/>
        </authorList>
    </citation>
    <scope>NUCLEOTIDE SEQUENCE</scope>
    <source>
        <strain evidence="2">S1</strain>
    </source>
</reference>
<keyword evidence="3" id="KW-1185">Reference proteome</keyword>
<feature type="transmembrane region" description="Helical" evidence="1">
    <location>
        <begin position="36"/>
        <end position="56"/>
    </location>
</feature>
<name>W9ALD6_9BACI</name>
<dbReference type="eggNOG" id="ENOG50308GJ">
    <property type="taxonomic scope" value="Bacteria"/>
</dbReference>